<name>A0ABU2C4W1_9BURK</name>
<evidence type="ECO:0000313" key="1">
    <source>
        <dbReference type="EMBL" id="MDR7376368.1"/>
    </source>
</evidence>
<organism evidence="1 2">
    <name type="scientific">Rhodoferax ferrireducens</name>
    <dbReference type="NCBI Taxonomy" id="192843"/>
    <lineage>
        <taxon>Bacteria</taxon>
        <taxon>Pseudomonadati</taxon>
        <taxon>Pseudomonadota</taxon>
        <taxon>Betaproteobacteria</taxon>
        <taxon>Burkholderiales</taxon>
        <taxon>Comamonadaceae</taxon>
        <taxon>Rhodoferax</taxon>
    </lineage>
</organism>
<protein>
    <submittedName>
        <fullName evidence="1">Uncharacterized protein</fullName>
    </submittedName>
</protein>
<dbReference type="RefSeq" id="WP_310371247.1">
    <property type="nucleotide sequence ID" value="NZ_JAVDXT010000001.1"/>
</dbReference>
<reference evidence="1 2" key="1">
    <citation type="submission" date="2023-07" db="EMBL/GenBank/DDBJ databases">
        <title>Sorghum-associated microbial communities from plants grown in Nebraska, USA.</title>
        <authorList>
            <person name="Schachtman D."/>
        </authorList>
    </citation>
    <scope>NUCLEOTIDE SEQUENCE [LARGE SCALE GENOMIC DNA]</scope>
    <source>
        <strain evidence="1 2">BE313</strain>
    </source>
</reference>
<proteinExistence type="predicted"/>
<gene>
    <name evidence="1" type="ORF">J2X19_001026</name>
</gene>
<evidence type="ECO:0000313" key="2">
    <source>
        <dbReference type="Proteomes" id="UP001180487"/>
    </source>
</evidence>
<keyword evidence="2" id="KW-1185">Reference proteome</keyword>
<dbReference type="EMBL" id="JAVDXT010000001">
    <property type="protein sequence ID" value="MDR7376368.1"/>
    <property type="molecule type" value="Genomic_DNA"/>
</dbReference>
<dbReference type="Proteomes" id="UP001180487">
    <property type="component" value="Unassembled WGS sequence"/>
</dbReference>
<sequence>MATRSPVADTQQHALRLLVTTAVSWGLFSPPAQQLPALVATKLVANGLFRPWGVAPVRHLRCVATRGNHRADARR</sequence>
<accession>A0ABU2C4W1</accession>
<comment type="caution">
    <text evidence="1">The sequence shown here is derived from an EMBL/GenBank/DDBJ whole genome shotgun (WGS) entry which is preliminary data.</text>
</comment>